<protein>
    <submittedName>
        <fullName evidence="2">Uncharacterized protein</fullName>
    </submittedName>
</protein>
<evidence type="ECO:0000256" key="1">
    <source>
        <dbReference type="SAM" id="Phobius"/>
    </source>
</evidence>
<evidence type="ECO:0000313" key="3">
    <source>
        <dbReference type="Proteomes" id="UP000001861"/>
    </source>
</evidence>
<keyword evidence="1" id="KW-0812">Transmembrane</keyword>
<dbReference type="OrthoDB" id="2638860at2759"/>
<dbReference type="AlphaFoldDB" id="A8P6S4"/>
<dbReference type="KEGG" id="cci:CC1G_07932"/>
<keyword evidence="1" id="KW-0472">Membrane</keyword>
<dbReference type="RefSeq" id="XP_001839217.2">
    <property type="nucleotide sequence ID" value="XM_001839165.2"/>
</dbReference>
<comment type="caution">
    <text evidence="2">The sequence shown here is derived from an EMBL/GenBank/DDBJ whole genome shotgun (WGS) entry which is preliminary data.</text>
</comment>
<keyword evidence="3" id="KW-1185">Reference proteome</keyword>
<feature type="transmembrane region" description="Helical" evidence="1">
    <location>
        <begin position="252"/>
        <end position="275"/>
    </location>
</feature>
<dbReference type="InParanoid" id="A8P6S4"/>
<accession>A8P6S4</accession>
<feature type="transmembrane region" description="Helical" evidence="1">
    <location>
        <begin position="183"/>
        <end position="203"/>
    </location>
</feature>
<proteinExistence type="predicted"/>
<dbReference type="EMBL" id="AACS02000005">
    <property type="protein sequence ID" value="EAU82650.2"/>
    <property type="molecule type" value="Genomic_DNA"/>
</dbReference>
<feature type="transmembrane region" description="Helical" evidence="1">
    <location>
        <begin position="224"/>
        <end position="246"/>
    </location>
</feature>
<dbReference type="HOGENOM" id="CLU_826424_0_0_1"/>
<gene>
    <name evidence="2" type="ORF">CC1G_07932</name>
</gene>
<dbReference type="VEuPathDB" id="FungiDB:CC1G_07932"/>
<name>A8P6S4_COPC7</name>
<dbReference type="Proteomes" id="UP000001861">
    <property type="component" value="Unassembled WGS sequence"/>
</dbReference>
<keyword evidence="1" id="KW-1133">Transmembrane helix</keyword>
<organism evidence="2 3">
    <name type="scientific">Coprinopsis cinerea (strain Okayama-7 / 130 / ATCC MYA-4618 / FGSC 9003)</name>
    <name type="common">Inky cap fungus</name>
    <name type="synonym">Hormographiella aspergillata</name>
    <dbReference type="NCBI Taxonomy" id="240176"/>
    <lineage>
        <taxon>Eukaryota</taxon>
        <taxon>Fungi</taxon>
        <taxon>Dikarya</taxon>
        <taxon>Basidiomycota</taxon>
        <taxon>Agaricomycotina</taxon>
        <taxon>Agaricomycetes</taxon>
        <taxon>Agaricomycetidae</taxon>
        <taxon>Agaricales</taxon>
        <taxon>Agaricineae</taxon>
        <taxon>Psathyrellaceae</taxon>
        <taxon>Coprinopsis</taxon>
    </lineage>
</organism>
<reference evidence="2 3" key="1">
    <citation type="journal article" date="2010" name="Proc. Natl. Acad. Sci. U.S.A.">
        <title>Insights into evolution of multicellular fungi from the assembled chromosomes of the mushroom Coprinopsis cinerea (Coprinus cinereus).</title>
        <authorList>
            <person name="Stajich J.E."/>
            <person name="Wilke S.K."/>
            <person name="Ahren D."/>
            <person name="Au C.H."/>
            <person name="Birren B.W."/>
            <person name="Borodovsky M."/>
            <person name="Burns C."/>
            <person name="Canback B."/>
            <person name="Casselton L.A."/>
            <person name="Cheng C.K."/>
            <person name="Deng J."/>
            <person name="Dietrich F.S."/>
            <person name="Fargo D.C."/>
            <person name="Farman M.L."/>
            <person name="Gathman A.C."/>
            <person name="Goldberg J."/>
            <person name="Guigo R."/>
            <person name="Hoegger P.J."/>
            <person name="Hooker J.B."/>
            <person name="Huggins A."/>
            <person name="James T.Y."/>
            <person name="Kamada T."/>
            <person name="Kilaru S."/>
            <person name="Kodira C."/>
            <person name="Kues U."/>
            <person name="Kupfer D."/>
            <person name="Kwan H.S."/>
            <person name="Lomsadze A."/>
            <person name="Li W."/>
            <person name="Lilly W.W."/>
            <person name="Ma L.J."/>
            <person name="Mackey A.J."/>
            <person name="Manning G."/>
            <person name="Martin F."/>
            <person name="Muraguchi H."/>
            <person name="Natvig D.O."/>
            <person name="Palmerini H."/>
            <person name="Ramesh M.A."/>
            <person name="Rehmeyer C.J."/>
            <person name="Roe B.A."/>
            <person name="Shenoy N."/>
            <person name="Stanke M."/>
            <person name="Ter-Hovhannisyan V."/>
            <person name="Tunlid A."/>
            <person name="Velagapudi R."/>
            <person name="Vision T.J."/>
            <person name="Zeng Q."/>
            <person name="Zolan M.E."/>
            <person name="Pukkila P.J."/>
        </authorList>
    </citation>
    <scope>NUCLEOTIDE SEQUENCE [LARGE SCALE GENOMIC DNA]</scope>
    <source>
        <strain evidence="3">Okayama-7 / 130 / ATCC MYA-4618 / FGSC 9003</strain>
    </source>
</reference>
<dbReference type="GeneID" id="6015829"/>
<sequence length="336" mass="38351">MGALPPSDPILNNIITQNLHYWQIAATTRANQEGKRSFNTGSRDRINLGTPVNRHSPEEYLYSYLPHPQKKKFSTVQILYLLNRYSGDALFIHGVWYQLWLRGEAFQKVYQLRWFRVGSAWSAFGPCKNLVHVSPLEAGSDLARVHLPGPGDNILDNHRPRQKRKRRGMSVCVPGFAKPFLEWYWAYLVFIIAFDVVAFTLALMEGIRYFRRTKLAEGSLVRILLRDSIFFPFLGLSVSIFALLAWRSVLPYPSVAVLMTLMALTSPILGSRLILNLRDAYYKPFAEEVNPGAGPSHRQLSSGPTIRTPIEIQRSVEVSRSHIDDVQLQIFPIRKV</sequence>
<evidence type="ECO:0000313" key="2">
    <source>
        <dbReference type="EMBL" id="EAU82650.2"/>
    </source>
</evidence>